<accession>A0A8J2V4G1</accession>
<proteinExistence type="predicted"/>
<dbReference type="Proteomes" id="UP000613582">
    <property type="component" value="Unassembled WGS sequence"/>
</dbReference>
<reference evidence="2" key="2">
    <citation type="submission" date="2020-09" db="EMBL/GenBank/DDBJ databases">
        <authorList>
            <person name="Sun Q."/>
            <person name="Zhou Y."/>
        </authorList>
    </citation>
    <scope>NUCLEOTIDE SEQUENCE</scope>
    <source>
        <strain evidence="2">CGMCC 1.12921</strain>
    </source>
</reference>
<comment type="caution">
    <text evidence="2">The sequence shown here is derived from an EMBL/GenBank/DDBJ whole genome shotgun (WGS) entry which is preliminary data.</text>
</comment>
<name>A0A8J2V4G1_9PROT</name>
<evidence type="ECO:0000256" key="1">
    <source>
        <dbReference type="SAM" id="MobiDB-lite"/>
    </source>
</evidence>
<dbReference type="EMBL" id="BMGH01000001">
    <property type="protein sequence ID" value="GGC95781.1"/>
    <property type="molecule type" value="Genomic_DNA"/>
</dbReference>
<protein>
    <submittedName>
        <fullName evidence="2">Uncharacterized protein</fullName>
    </submittedName>
</protein>
<evidence type="ECO:0000313" key="3">
    <source>
        <dbReference type="Proteomes" id="UP000613582"/>
    </source>
</evidence>
<dbReference type="AlphaFoldDB" id="A0A8J2V4G1"/>
<reference evidence="2" key="1">
    <citation type="journal article" date="2014" name="Int. J. Syst. Evol. Microbiol.">
        <title>Complete genome sequence of Corynebacterium casei LMG S-19264T (=DSM 44701T), isolated from a smear-ripened cheese.</title>
        <authorList>
            <consortium name="US DOE Joint Genome Institute (JGI-PGF)"/>
            <person name="Walter F."/>
            <person name="Albersmeier A."/>
            <person name="Kalinowski J."/>
            <person name="Ruckert C."/>
        </authorList>
    </citation>
    <scope>NUCLEOTIDE SEQUENCE</scope>
    <source>
        <strain evidence="2">CGMCC 1.12921</strain>
    </source>
</reference>
<feature type="region of interest" description="Disordered" evidence="1">
    <location>
        <begin position="30"/>
        <end position="68"/>
    </location>
</feature>
<evidence type="ECO:0000313" key="2">
    <source>
        <dbReference type="EMBL" id="GGC95781.1"/>
    </source>
</evidence>
<sequence length="68" mass="7408">MNAFWFPKDLGQLAPKGQWVVQSRRGHSTTLSVSCVRRGQQQNGDDGDVRSGTITSLTGNIPPVTESH</sequence>
<keyword evidence="3" id="KW-1185">Reference proteome</keyword>
<gene>
    <name evidence="2" type="ORF">GCM10011342_00700</name>
</gene>
<feature type="compositionally biased region" description="Polar residues" evidence="1">
    <location>
        <begin position="30"/>
        <end position="44"/>
    </location>
</feature>
<organism evidence="2 3">
    <name type="scientific">Aquisalinus flavus</name>
    <dbReference type="NCBI Taxonomy" id="1526572"/>
    <lineage>
        <taxon>Bacteria</taxon>
        <taxon>Pseudomonadati</taxon>
        <taxon>Pseudomonadota</taxon>
        <taxon>Alphaproteobacteria</taxon>
        <taxon>Parvularculales</taxon>
        <taxon>Parvularculaceae</taxon>
        <taxon>Aquisalinus</taxon>
    </lineage>
</organism>